<organism evidence="2 3">
    <name type="scientific">Trypanosoma brucei brucei (strain 927/4 GUTat10.1)</name>
    <dbReference type="NCBI Taxonomy" id="185431"/>
    <lineage>
        <taxon>Eukaryota</taxon>
        <taxon>Discoba</taxon>
        <taxon>Euglenozoa</taxon>
        <taxon>Kinetoplastea</taxon>
        <taxon>Metakinetoplastina</taxon>
        <taxon>Trypanosomatida</taxon>
        <taxon>Trypanosomatidae</taxon>
        <taxon>Trypanosoma</taxon>
    </lineage>
</organism>
<dbReference type="RefSeq" id="XP_827344.1">
    <property type="nucleotide sequence ID" value="XM_822251.1"/>
</dbReference>
<keyword evidence="1" id="KW-0472">Membrane</keyword>
<sequence>MYISFKTIRSGIQRLYPIIFSLSLPSCAWVYLINIIIIIIIIVCLFVLFSTLSLFFSPLSSPSCSFPFSLHFHPHFFFTSLNLLLPLYLLKRCRLLHHPEYLIFFFQTFLMACSYG</sequence>
<protein>
    <submittedName>
        <fullName evidence="2">Uncharacterized protein</fullName>
    </submittedName>
</protein>
<gene>
    <name evidence="2" type="ORF">Tb09.211.1980</name>
</gene>
<reference evidence="2 3" key="1">
    <citation type="journal article" date="2005" name="Science">
        <title>Comparative genomics of trypanosomatid parasitic protozoa.</title>
        <authorList>
            <person name="El-Sayed N.M."/>
            <person name="Myler P.J."/>
            <person name="Blandin G."/>
            <person name="Berriman M."/>
            <person name="Crabtree J."/>
            <person name="Aggarwal G."/>
            <person name="Caler E."/>
            <person name="Renauld H."/>
            <person name="Worthey E.A."/>
            <person name="Hertz-Fowler C."/>
            <person name="Ghedin E."/>
            <person name="Peacock C."/>
            <person name="Bartholomeu D.C."/>
            <person name="Haas B.J."/>
            <person name="Tran A.N."/>
            <person name="Wortman J.R."/>
            <person name="Alsmark U.C."/>
            <person name="Angiuoli S."/>
            <person name="Anupama A."/>
            <person name="Badger J."/>
            <person name="Bringaud F."/>
            <person name="Cadag E."/>
            <person name="Carlton J.M."/>
            <person name="Cerqueira G.C."/>
            <person name="Creasy T."/>
            <person name="Delcher A.L."/>
            <person name="Djikeng A."/>
            <person name="Embley T.M."/>
            <person name="Hauser C."/>
            <person name="Ivens A.C."/>
            <person name="Kummerfeld S.K."/>
            <person name="Pereira-Leal J.B."/>
            <person name="Nilsson D."/>
            <person name="Peterson J."/>
            <person name="Salzberg S.L."/>
            <person name="Shallom J."/>
            <person name="Silva J.C."/>
            <person name="Sundaram J."/>
            <person name="Westenberger S."/>
            <person name="White O."/>
            <person name="Melville S.E."/>
            <person name="Donelson J.E."/>
            <person name="Andersson B."/>
            <person name="Stuart K.D."/>
            <person name="Hall N."/>
        </authorList>
    </citation>
    <scope>NUCLEOTIDE SEQUENCE [LARGE SCALE GENOMIC DNA]</scope>
    <source>
        <strain evidence="2 3">927/4 GUTat10.1</strain>
    </source>
</reference>
<dbReference type="EMBL" id="CM000207">
    <property type="protein sequence ID" value="EAN77014.1"/>
    <property type="molecule type" value="Genomic_DNA"/>
</dbReference>
<dbReference type="AlphaFoldDB" id="Q38DV6"/>
<evidence type="ECO:0000256" key="1">
    <source>
        <dbReference type="SAM" id="Phobius"/>
    </source>
</evidence>
<reference evidence="2 3" key="2">
    <citation type="journal article" date="2005" name="Science">
        <title>The genome of the African trypanosome Trypanosoma brucei.</title>
        <authorList>
            <person name="Berriman M."/>
            <person name="Ghedin E."/>
            <person name="Hertz-Fowler C."/>
            <person name="Blandin G."/>
            <person name="Renauld H."/>
            <person name="Bartholomeu D.C."/>
            <person name="Lennard N.J."/>
            <person name="Caler E."/>
            <person name="Hamlin N.E."/>
            <person name="Haas B."/>
            <person name="Bohme U."/>
            <person name="Hannick L."/>
            <person name="Aslett M.A."/>
            <person name="Shallom J."/>
            <person name="Marcello L."/>
            <person name="Hou L."/>
            <person name="Wickstead B."/>
            <person name="Alsmark U.C."/>
            <person name="Arrowsmith C."/>
            <person name="Atkin R.J."/>
            <person name="Barron A.J."/>
            <person name="Bringaud F."/>
            <person name="Brooks K."/>
            <person name="Carrington M."/>
            <person name="Cherevach I."/>
            <person name="Chillingworth T.J."/>
            <person name="Churcher C."/>
            <person name="Clark L.N."/>
            <person name="Corton C.H."/>
            <person name="Cronin A."/>
            <person name="Davies R.M."/>
            <person name="Doggett J."/>
            <person name="Djikeng A."/>
            <person name="Feldblyum T."/>
            <person name="Field M.C."/>
            <person name="Fraser A."/>
            <person name="Goodhead I."/>
            <person name="Hance Z."/>
            <person name="Harper D."/>
            <person name="Harris B.R."/>
            <person name="Hauser H."/>
            <person name="Hostetler J."/>
            <person name="Ivens A."/>
            <person name="Jagels K."/>
            <person name="Johnson D."/>
            <person name="Johnson J."/>
            <person name="Jones K."/>
            <person name="Kerhornou A.X."/>
            <person name="Koo H."/>
            <person name="Larke N."/>
            <person name="Landfear S."/>
            <person name="Larkin C."/>
            <person name="Leech V."/>
            <person name="Line A."/>
            <person name="Lord A."/>
            <person name="Macleod A."/>
            <person name="Mooney P.J."/>
            <person name="Moule S."/>
            <person name="Martin D.M."/>
            <person name="Morgan G.W."/>
            <person name="Mungall K."/>
            <person name="Norbertczak H."/>
            <person name="Ormond D."/>
            <person name="Pai G."/>
            <person name="Peacock C.S."/>
            <person name="Peterson J."/>
            <person name="Quail M.A."/>
            <person name="Rabbinowitsch E."/>
            <person name="Rajandream M.A."/>
            <person name="Reitter C."/>
            <person name="Salzberg S.L."/>
            <person name="Sanders M."/>
            <person name="Schobel S."/>
            <person name="Sharp S."/>
            <person name="Simmonds M."/>
            <person name="Simpson A.J."/>
            <person name="Tallon L."/>
            <person name="Turner C.M."/>
            <person name="Tait A."/>
            <person name="Tivey A.R."/>
            <person name="Van Aken S."/>
            <person name="Walker D."/>
            <person name="Wanless D."/>
            <person name="Wang S."/>
            <person name="White B."/>
            <person name="White O."/>
            <person name="Whitehead S."/>
            <person name="Woodward J."/>
            <person name="Wortman J."/>
            <person name="Adams M.D."/>
            <person name="Embley T.M."/>
            <person name="Gull K."/>
            <person name="Ullu E."/>
            <person name="Barry J.D."/>
            <person name="Fairlamb A.H."/>
            <person name="Opperdoes F."/>
            <person name="Barrell B.G."/>
            <person name="Donelson J.E."/>
            <person name="Hall N."/>
            <person name="Fraser C.M."/>
            <person name="Melville S.E."/>
            <person name="El-Sayed N.M."/>
        </authorList>
    </citation>
    <scope>NUCLEOTIDE SEQUENCE [LARGE SCALE GENOMIC DNA]</scope>
    <source>
        <strain evidence="2 3">927/4 GUTat10.1</strain>
    </source>
</reference>
<evidence type="ECO:0000313" key="3">
    <source>
        <dbReference type="Proteomes" id="UP000008524"/>
    </source>
</evidence>
<accession>Q38DV6</accession>
<name>Q38DV6_TRYB2</name>
<keyword evidence="1" id="KW-0812">Transmembrane</keyword>
<dbReference type="Proteomes" id="UP000008524">
    <property type="component" value="Chromosome 9"/>
</dbReference>
<proteinExistence type="predicted"/>
<dbReference type="PaxDb" id="5691-EAN77014"/>
<evidence type="ECO:0000313" key="2">
    <source>
        <dbReference type="EMBL" id="EAN77014.1"/>
    </source>
</evidence>
<keyword evidence="3" id="KW-1185">Reference proteome</keyword>
<dbReference type="KEGG" id="tbr:Tb09.211.1980"/>
<dbReference type="GeneID" id="3660733"/>
<dbReference type="InParanoid" id="Q38DV6"/>
<feature type="transmembrane region" description="Helical" evidence="1">
    <location>
        <begin position="72"/>
        <end position="90"/>
    </location>
</feature>
<feature type="transmembrane region" description="Helical" evidence="1">
    <location>
        <begin position="28"/>
        <end position="52"/>
    </location>
</feature>
<keyword evidence="1" id="KW-1133">Transmembrane helix</keyword>